<evidence type="ECO:0000256" key="3">
    <source>
        <dbReference type="ARBA" id="ARBA00020042"/>
    </source>
</evidence>
<dbReference type="OrthoDB" id="9795612at2"/>
<dbReference type="PRINTS" id="PR00813">
    <property type="entry name" value="BCTERIALGSPG"/>
</dbReference>
<dbReference type="PANTHER" id="PTHR30093:SF44">
    <property type="entry name" value="TYPE II SECRETION SYSTEM CORE PROTEIN G"/>
    <property type="match status" value="1"/>
</dbReference>
<organism evidence="12 13">
    <name type="scientific">Alteromonas confluentis</name>
    <dbReference type="NCBI Taxonomy" id="1656094"/>
    <lineage>
        <taxon>Bacteria</taxon>
        <taxon>Pseudomonadati</taxon>
        <taxon>Pseudomonadota</taxon>
        <taxon>Gammaproteobacteria</taxon>
        <taxon>Alteromonadales</taxon>
        <taxon>Alteromonadaceae</taxon>
        <taxon>Alteromonas/Salinimonas group</taxon>
        <taxon>Alteromonas</taxon>
    </lineage>
</organism>
<evidence type="ECO:0000256" key="2">
    <source>
        <dbReference type="ARBA" id="ARBA00009984"/>
    </source>
</evidence>
<dbReference type="InterPro" id="IPR000983">
    <property type="entry name" value="Bac_GSPG_pilin"/>
</dbReference>
<dbReference type="Pfam" id="PF07963">
    <property type="entry name" value="N_methyl"/>
    <property type="match status" value="1"/>
</dbReference>
<evidence type="ECO:0000256" key="8">
    <source>
        <dbReference type="ARBA" id="ARBA00022989"/>
    </source>
</evidence>
<evidence type="ECO:0000259" key="11">
    <source>
        <dbReference type="Pfam" id="PF08334"/>
    </source>
</evidence>
<dbReference type="SUPFAM" id="SSF54523">
    <property type="entry name" value="Pili subunits"/>
    <property type="match status" value="1"/>
</dbReference>
<keyword evidence="9 10" id="KW-0472">Membrane</keyword>
<keyword evidence="8 10" id="KW-1133">Transmembrane helix</keyword>
<dbReference type="GO" id="GO:0005886">
    <property type="term" value="C:plasma membrane"/>
    <property type="evidence" value="ECO:0007669"/>
    <property type="project" value="UniProtKB-SubCell"/>
</dbReference>
<feature type="transmembrane region" description="Helical" evidence="10">
    <location>
        <begin position="12"/>
        <end position="34"/>
    </location>
</feature>
<dbReference type="InterPro" id="IPR013545">
    <property type="entry name" value="T2SS_protein-GspG_C"/>
</dbReference>
<dbReference type="GO" id="GO:0015628">
    <property type="term" value="P:protein secretion by the type II secretion system"/>
    <property type="evidence" value="ECO:0007669"/>
    <property type="project" value="InterPro"/>
</dbReference>
<keyword evidence="7 10" id="KW-0812">Transmembrane</keyword>
<dbReference type="STRING" id="1656094.BFC18_07920"/>
<evidence type="ECO:0000256" key="1">
    <source>
        <dbReference type="ARBA" id="ARBA00004377"/>
    </source>
</evidence>
<evidence type="ECO:0000313" key="12">
    <source>
        <dbReference type="EMBL" id="OFC71646.1"/>
    </source>
</evidence>
<feature type="domain" description="Type II secretion system protein GspG C-terminal" evidence="11">
    <location>
        <begin position="32"/>
        <end position="138"/>
    </location>
</feature>
<protein>
    <recommendedName>
        <fullName evidence="3">Type II secretion system core protein G</fullName>
    </recommendedName>
</protein>
<dbReference type="Pfam" id="PF08334">
    <property type="entry name" value="T2SSG"/>
    <property type="match status" value="1"/>
</dbReference>
<dbReference type="NCBIfam" id="TIGR01710">
    <property type="entry name" value="typeII_sec_gspG"/>
    <property type="match status" value="1"/>
</dbReference>
<keyword evidence="13" id="KW-1185">Reference proteome</keyword>
<comment type="similarity">
    <text evidence="2">Belongs to the GSP G family.</text>
</comment>
<evidence type="ECO:0000256" key="5">
    <source>
        <dbReference type="ARBA" id="ARBA00022481"/>
    </source>
</evidence>
<dbReference type="PROSITE" id="PS00409">
    <property type="entry name" value="PROKAR_NTER_METHYL"/>
    <property type="match status" value="1"/>
</dbReference>
<keyword evidence="4" id="KW-1003">Cell membrane</keyword>
<keyword evidence="5" id="KW-0488">Methylation</keyword>
<name>A0A1E7ZDR0_9ALTE</name>
<evidence type="ECO:0000256" key="9">
    <source>
        <dbReference type="ARBA" id="ARBA00023136"/>
    </source>
</evidence>
<proteinExistence type="inferred from homology"/>
<dbReference type="Gene3D" id="3.30.700.10">
    <property type="entry name" value="Glycoprotein, Type 4 Pilin"/>
    <property type="match status" value="1"/>
</dbReference>
<evidence type="ECO:0000256" key="7">
    <source>
        <dbReference type="ARBA" id="ARBA00022692"/>
    </source>
</evidence>
<dbReference type="EMBL" id="MDHN01000013">
    <property type="protein sequence ID" value="OFC71646.1"/>
    <property type="molecule type" value="Genomic_DNA"/>
</dbReference>
<dbReference type="InterPro" id="IPR012902">
    <property type="entry name" value="N_methyl_site"/>
</dbReference>
<evidence type="ECO:0000256" key="4">
    <source>
        <dbReference type="ARBA" id="ARBA00022475"/>
    </source>
</evidence>
<dbReference type="NCBIfam" id="TIGR02532">
    <property type="entry name" value="IV_pilin_GFxxxE"/>
    <property type="match status" value="1"/>
</dbReference>
<evidence type="ECO:0000313" key="13">
    <source>
        <dbReference type="Proteomes" id="UP000175691"/>
    </source>
</evidence>
<accession>A0A1E7ZDR0</accession>
<dbReference type="PANTHER" id="PTHR30093">
    <property type="entry name" value="GENERAL SECRETION PATHWAY PROTEIN G"/>
    <property type="match status" value="1"/>
</dbReference>
<gene>
    <name evidence="12" type="ORF">BFC18_07920</name>
</gene>
<dbReference type="GO" id="GO:0015627">
    <property type="term" value="C:type II protein secretion system complex"/>
    <property type="evidence" value="ECO:0007669"/>
    <property type="project" value="InterPro"/>
</dbReference>
<dbReference type="Proteomes" id="UP000175691">
    <property type="component" value="Unassembled WGS sequence"/>
</dbReference>
<reference evidence="12 13" key="1">
    <citation type="submission" date="2016-08" db="EMBL/GenBank/DDBJ databases">
        <authorList>
            <person name="Seilhamer J.J."/>
        </authorList>
    </citation>
    <scope>NUCLEOTIDE SEQUENCE [LARGE SCALE GENOMIC DNA]</scope>
    <source>
        <strain evidence="12 13">KCTC 42603</strain>
    </source>
</reference>
<comment type="subcellular location">
    <subcellularLocation>
        <location evidence="1">Cell inner membrane</location>
        <topology evidence="1">Single-pass membrane protein</topology>
    </subcellularLocation>
</comment>
<keyword evidence="6" id="KW-0997">Cell inner membrane</keyword>
<dbReference type="InterPro" id="IPR045584">
    <property type="entry name" value="Pilin-like"/>
</dbReference>
<dbReference type="AlphaFoldDB" id="A0A1E7ZDR0"/>
<comment type="caution">
    <text evidence="12">The sequence shown here is derived from an EMBL/GenBank/DDBJ whole genome shotgun (WGS) entry which is preliminary data.</text>
</comment>
<dbReference type="InterPro" id="IPR010054">
    <property type="entry name" value="Type2_sec_GspG"/>
</dbReference>
<evidence type="ECO:0000256" key="10">
    <source>
        <dbReference type="SAM" id="Phobius"/>
    </source>
</evidence>
<evidence type="ECO:0000256" key="6">
    <source>
        <dbReference type="ARBA" id="ARBA00022519"/>
    </source>
</evidence>
<sequence>MRKMRRHAGFTLIEVMIVLVIIGIIASMVLPNVIGNQEIAQKKKAAVDIQQLEGAIAMYKMQANRYPSTEQGLEALVEAPTIEPIPKNYPKGGIIQRLPEDPWGNPYQFMSPGEMGEYDIYSNGPDGEPGTDDDIGTWNVNEYL</sequence>